<dbReference type="PANTHER" id="PTHR33048:SF129">
    <property type="entry name" value="INTEGRAL MEMBRANE PROTEIN-RELATED"/>
    <property type="match status" value="1"/>
</dbReference>
<gene>
    <name evidence="9" type="ORF">C7212DRAFT_278686</name>
</gene>
<feature type="transmembrane region" description="Helical" evidence="7">
    <location>
        <begin position="214"/>
        <end position="236"/>
    </location>
</feature>
<feature type="transmembrane region" description="Helical" evidence="7">
    <location>
        <begin position="96"/>
        <end position="119"/>
    </location>
</feature>
<evidence type="ECO:0000313" key="10">
    <source>
        <dbReference type="Proteomes" id="UP000246991"/>
    </source>
</evidence>
<dbReference type="STRING" id="42249.A0A317SPJ3"/>
<protein>
    <recommendedName>
        <fullName evidence="8">Rhodopsin domain-containing protein</fullName>
    </recommendedName>
</protein>
<evidence type="ECO:0000256" key="4">
    <source>
        <dbReference type="ARBA" id="ARBA00023136"/>
    </source>
</evidence>
<name>A0A317SPJ3_9PEZI</name>
<evidence type="ECO:0000256" key="7">
    <source>
        <dbReference type="SAM" id="Phobius"/>
    </source>
</evidence>
<feature type="transmembrane region" description="Helical" evidence="7">
    <location>
        <begin position="140"/>
        <end position="159"/>
    </location>
</feature>
<dbReference type="OrthoDB" id="4525788at2759"/>
<keyword evidence="4 7" id="KW-0472">Membrane</keyword>
<dbReference type="Proteomes" id="UP000246991">
    <property type="component" value="Unassembled WGS sequence"/>
</dbReference>
<evidence type="ECO:0000256" key="1">
    <source>
        <dbReference type="ARBA" id="ARBA00004141"/>
    </source>
</evidence>
<keyword evidence="2 7" id="KW-0812">Transmembrane</keyword>
<dbReference type="InterPro" id="IPR052337">
    <property type="entry name" value="SAT4-like"/>
</dbReference>
<dbReference type="EMBL" id="PYWC01000033">
    <property type="protein sequence ID" value="PWW76392.1"/>
    <property type="molecule type" value="Genomic_DNA"/>
</dbReference>
<dbReference type="InterPro" id="IPR049326">
    <property type="entry name" value="Rhodopsin_dom_fungi"/>
</dbReference>
<evidence type="ECO:0000256" key="5">
    <source>
        <dbReference type="ARBA" id="ARBA00038359"/>
    </source>
</evidence>
<dbReference type="Pfam" id="PF20684">
    <property type="entry name" value="Fung_rhodopsin"/>
    <property type="match status" value="1"/>
</dbReference>
<sequence>MPTPEVTIEGDVLPPWDGKESNYVTIFALIATTLAWMAVGGRLFARRKFWTIGADDWMVIPAILLVTANTIMACYADLNAGIGRPLWAISDEEFALWFKCTLASSFLYPAMMSAVRISVLLFYRRLLGPTCQVLQMGIKVLILLTIPYVITYELLLGLMCKPPSSFWKPFQRNADCGDVYYYKLHITLYSISLAFDVIILVLPMKAIWALKMRLRQRIVVCVLIGFGASACLGIAYRLTLWILEMRRYPFIDPRWSSNPLSQVIPPQFDRYGWTYWVPSLLESNMAIIGASLPALKPLLSHYWREHPNHKFFQLHSAHQSHRGPGQHPEHPGRSTLDPVMS</sequence>
<feature type="transmembrane region" description="Helical" evidence="7">
    <location>
        <begin position="57"/>
        <end position="76"/>
    </location>
</feature>
<evidence type="ECO:0000256" key="2">
    <source>
        <dbReference type="ARBA" id="ARBA00022692"/>
    </source>
</evidence>
<comment type="similarity">
    <text evidence="5">Belongs to the SAT4 family.</text>
</comment>
<dbReference type="GO" id="GO:0016020">
    <property type="term" value="C:membrane"/>
    <property type="evidence" value="ECO:0007669"/>
    <property type="project" value="UniProtKB-SubCell"/>
</dbReference>
<comment type="subcellular location">
    <subcellularLocation>
        <location evidence="1">Membrane</location>
        <topology evidence="1">Multi-pass membrane protein</topology>
    </subcellularLocation>
</comment>
<evidence type="ECO:0000259" key="8">
    <source>
        <dbReference type="Pfam" id="PF20684"/>
    </source>
</evidence>
<keyword evidence="3 7" id="KW-1133">Transmembrane helix</keyword>
<evidence type="ECO:0000256" key="3">
    <source>
        <dbReference type="ARBA" id="ARBA00022989"/>
    </source>
</evidence>
<dbReference type="AlphaFoldDB" id="A0A317SPJ3"/>
<organism evidence="9 10">
    <name type="scientific">Tuber magnatum</name>
    <name type="common">white Piedmont truffle</name>
    <dbReference type="NCBI Taxonomy" id="42249"/>
    <lineage>
        <taxon>Eukaryota</taxon>
        <taxon>Fungi</taxon>
        <taxon>Dikarya</taxon>
        <taxon>Ascomycota</taxon>
        <taxon>Pezizomycotina</taxon>
        <taxon>Pezizomycetes</taxon>
        <taxon>Pezizales</taxon>
        <taxon>Tuberaceae</taxon>
        <taxon>Tuber</taxon>
    </lineage>
</organism>
<proteinExistence type="inferred from homology"/>
<feature type="region of interest" description="Disordered" evidence="6">
    <location>
        <begin position="315"/>
        <end position="341"/>
    </location>
</feature>
<feature type="transmembrane region" description="Helical" evidence="7">
    <location>
        <begin position="179"/>
        <end position="202"/>
    </location>
</feature>
<reference evidence="9 10" key="1">
    <citation type="submission" date="2018-03" db="EMBL/GenBank/DDBJ databases">
        <title>Genomes of Pezizomycetes fungi and the evolution of truffles.</title>
        <authorList>
            <person name="Murat C."/>
            <person name="Payen T."/>
            <person name="Noel B."/>
            <person name="Kuo A."/>
            <person name="Martin F.M."/>
        </authorList>
    </citation>
    <scope>NUCLEOTIDE SEQUENCE [LARGE SCALE GENOMIC DNA]</scope>
    <source>
        <strain evidence="9">091103-1</strain>
    </source>
</reference>
<feature type="domain" description="Rhodopsin" evidence="8">
    <location>
        <begin position="42"/>
        <end position="300"/>
    </location>
</feature>
<comment type="caution">
    <text evidence="9">The sequence shown here is derived from an EMBL/GenBank/DDBJ whole genome shotgun (WGS) entry which is preliminary data.</text>
</comment>
<dbReference type="PANTHER" id="PTHR33048">
    <property type="entry name" value="PTH11-LIKE INTEGRAL MEMBRANE PROTEIN (AFU_ORTHOLOGUE AFUA_5G11245)"/>
    <property type="match status" value="1"/>
</dbReference>
<accession>A0A317SPJ3</accession>
<evidence type="ECO:0000256" key="6">
    <source>
        <dbReference type="SAM" id="MobiDB-lite"/>
    </source>
</evidence>
<keyword evidence="10" id="KW-1185">Reference proteome</keyword>
<feature type="transmembrane region" description="Helical" evidence="7">
    <location>
        <begin position="23"/>
        <end position="45"/>
    </location>
</feature>
<evidence type="ECO:0000313" key="9">
    <source>
        <dbReference type="EMBL" id="PWW76392.1"/>
    </source>
</evidence>